<evidence type="ECO:0000313" key="2">
    <source>
        <dbReference type="Proteomes" id="UP001652662"/>
    </source>
</evidence>
<organism evidence="2 3">
    <name type="scientific">Equus przewalskii</name>
    <name type="common">Przewalski's horse</name>
    <name type="synonym">Equus caballus przewalskii</name>
    <dbReference type="NCBI Taxonomy" id="9798"/>
    <lineage>
        <taxon>Eukaryota</taxon>
        <taxon>Metazoa</taxon>
        <taxon>Chordata</taxon>
        <taxon>Craniata</taxon>
        <taxon>Vertebrata</taxon>
        <taxon>Euteleostomi</taxon>
        <taxon>Mammalia</taxon>
        <taxon>Eutheria</taxon>
        <taxon>Laurasiatheria</taxon>
        <taxon>Perissodactyla</taxon>
        <taxon>Equidae</taxon>
        <taxon>Equus</taxon>
    </lineage>
</organism>
<gene>
    <name evidence="3" type="primary">LOC139074961</name>
</gene>
<feature type="compositionally biased region" description="Polar residues" evidence="1">
    <location>
        <begin position="160"/>
        <end position="171"/>
    </location>
</feature>
<evidence type="ECO:0000313" key="3">
    <source>
        <dbReference type="RefSeq" id="XP_070425026.1"/>
    </source>
</evidence>
<sequence>MRAEDSQWFREAGGLGWAGRSRGPGFCRVDQGVPVLALPSSARSSSEFQLRLSSAGAQRTFPEHLPGSLAHRPRIISGGPYGELASSACEFKFWGHSLSRAHKEHPGCRCGLLSCLRCLWTFVERDTKRSTLGDTESISPREEKLCRKNGAAGVGKRPASSVTLVQSSETAQDPAHVQGEQSFSAAPAEEQETSGPHDGSRESQALLKLVQEPCSRLSSNQLSRESHPLILLLPWLWSWMKMRRSGTRESHPLL</sequence>
<evidence type="ECO:0000256" key="1">
    <source>
        <dbReference type="SAM" id="MobiDB-lite"/>
    </source>
</evidence>
<proteinExistence type="predicted"/>
<reference evidence="3" key="1">
    <citation type="submission" date="2025-08" db="UniProtKB">
        <authorList>
            <consortium name="RefSeq"/>
        </authorList>
    </citation>
    <scope>IDENTIFICATION</scope>
    <source>
        <tissue evidence="3">Blood</tissue>
    </source>
</reference>
<dbReference type="RefSeq" id="XP_070425026.1">
    <property type="nucleotide sequence ID" value="XM_070568925.1"/>
</dbReference>
<dbReference type="Proteomes" id="UP001652662">
    <property type="component" value="Chromosome 12"/>
</dbReference>
<dbReference type="GeneID" id="139074961"/>
<accession>A0ABM4KA03</accession>
<name>A0ABM4KA03_EQUPR</name>
<protein>
    <submittedName>
        <fullName evidence="3">Uncharacterized protein</fullName>
    </submittedName>
</protein>
<feature type="region of interest" description="Disordered" evidence="1">
    <location>
        <begin position="130"/>
        <end position="201"/>
    </location>
</feature>
<keyword evidence="2" id="KW-1185">Reference proteome</keyword>